<gene>
    <name evidence="3" type="ORF">SAMN05216210_0179</name>
</gene>
<feature type="domain" description="ImpA N-terminal" evidence="2">
    <location>
        <begin position="9"/>
        <end position="131"/>
    </location>
</feature>
<reference evidence="4" key="1">
    <citation type="submission" date="2016-10" db="EMBL/GenBank/DDBJ databases">
        <authorList>
            <person name="Varghese N."/>
            <person name="Submissions S."/>
        </authorList>
    </citation>
    <scope>NUCLEOTIDE SEQUENCE [LARGE SCALE GENOMIC DNA]</scope>
    <source>
        <strain evidence="4">CECT 8338</strain>
    </source>
</reference>
<name>A0A1H2E0A6_9GAMM</name>
<dbReference type="PANTHER" id="PTHR37951">
    <property type="entry name" value="CYTOPLASMIC PROTEIN-RELATED"/>
    <property type="match status" value="1"/>
</dbReference>
<proteinExistence type="predicted"/>
<evidence type="ECO:0000259" key="2">
    <source>
        <dbReference type="Pfam" id="PF06812"/>
    </source>
</evidence>
<dbReference type="InterPro" id="IPR010657">
    <property type="entry name" value="ImpA_N"/>
</dbReference>
<feature type="region of interest" description="Disordered" evidence="1">
    <location>
        <begin position="243"/>
        <end position="264"/>
    </location>
</feature>
<dbReference type="InterPro" id="IPR017740">
    <property type="entry name" value="TssA-like"/>
</dbReference>
<accession>A0A1H2E0A6</accession>
<dbReference type="Pfam" id="PF06812">
    <property type="entry name" value="ImpA_N"/>
    <property type="match status" value="1"/>
</dbReference>
<protein>
    <submittedName>
        <fullName evidence="3">Type VI secretion system protein ImpA</fullName>
    </submittedName>
</protein>
<organism evidence="3 4">
    <name type="scientific">Halopseudomonas salegens</name>
    <dbReference type="NCBI Taxonomy" id="1434072"/>
    <lineage>
        <taxon>Bacteria</taxon>
        <taxon>Pseudomonadati</taxon>
        <taxon>Pseudomonadota</taxon>
        <taxon>Gammaproteobacteria</taxon>
        <taxon>Pseudomonadales</taxon>
        <taxon>Pseudomonadaceae</taxon>
        <taxon>Halopseudomonas</taxon>
    </lineage>
</organism>
<dbReference type="EMBL" id="LT629787">
    <property type="protein sequence ID" value="SDT88546.1"/>
    <property type="molecule type" value="Genomic_DNA"/>
</dbReference>
<dbReference type="STRING" id="1434072.SAMN05216210_0179"/>
<dbReference type="OrthoDB" id="9771118at2"/>
<keyword evidence="4" id="KW-1185">Reference proteome</keyword>
<evidence type="ECO:0000313" key="3">
    <source>
        <dbReference type="EMBL" id="SDT88546.1"/>
    </source>
</evidence>
<dbReference type="AlphaFoldDB" id="A0A1H2E0A6"/>
<sequence>MSIDISILLEPVSVDNPAGAELDYDQEFVSLVTEMQGKPEQQYGETLIHAVEPDWTLVSREAQALLKKSKDFRLAVMITRALTRTEGVAGAVLGVELLLALTEHYWANGFPALEFEGEADPLLRSNALTELTANNGLIKDLRERIIHSRTLGNIALGSLERIQQSREAVDDIPLSRDNVTTFLQDELKDGNPDIAALPTLHKLTNTLKERIQCQLGAEYAPDFGALCSFLDCFLRPELAAEESPQAPEAPAVSQGPASNGVAHASGRLGRQDAISMLDAVCAYLEECEPANPAPLLIRRARNMIGQDFVSILRDIAPDGLHQVEMITGISARE</sequence>
<dbReference type="Proteomes" id="UP000243924">
    <property type="component" value="Chromosome I"/>
</dbReference>
<evidence type="ECO:0000313" key="4">
    <source>
        <dbReference type="Proteomes" id="UP000243924"/>
    </source>
</evidence>
<dbReference type="RefSeq" id="WP_092383229.1">
    <property type="nucleotide sequence ID" value="NZ_LT629787.1"/>
</dbReference>
<dbReference type="PANTHER" id="PTHR37951:SF1">
    <property type="entry name" value="TYPE VI SECRETION SYSTEM COMPONENT TSSA1"/>
    <property type="match status" value="1"/>
</dbReference>
<dbReference type="NCBIfam" id="TIGR03363">
    <property type="entry name" value="VI_chp_8"/>
    <property type="match status" value="1"/>
</dbReference>
<evidence type="ECO:0000256" key="1">
    <source>
        <dbReference type="SAM" id="MobiDB-lite"/>
    </source>
</evidence>